<dbReference type="Pfam" id="PF00535">
    <property type="entry name" value="Glycos_transf_2"/>
    <property type="match status" value="1"/>
</dbReference>
<keyword evidence="2" id="KW-0808">Transferase</keyword>
<dbReference type="EC" id="2.4.-.-" evidence="2"/>
<dbReference type="PANTHER" id="PTHR43179:SF7">
    <property type="entry name" value="RHAMNOSYLTRANSFERASE WBBL"/>
    <property type="match status" value="1"/>
</dbReference>
<keyword evidence="3" id="KW-1185">Reference proteome</keyword>
<gene>
    <name evidence="2" type="ORF">J5Y09_12805</name>
</gene>
<dbReference type="Proteomes" id="UP000680815">
    <property type="component" value="Unassembled WGS sequence"/>
</dbReference>
<keyword evidence="2" id="KW-0328">Glycosyltransferase</keyword>
<reference evidence="2 3" key="1">
    <citation type="submission" date="2021-03" db="EMBL/GenBank/DDBJ databases">
        <authorList>
            <person name="So Y."/>
        </authorList>
    </citation>
    <scope>NUCLEOTIDE SEQUENCE [LARGE SCALE GENOMIC DNA]</scope>
    <source>
        <strain evidence="2 3">PWR1</strain>
    </source>
</reference>
<dbReference type="Gene3D" id="3.90.550.10">
    <property type="entry name" value="Spore Coat Polysaccharide Biosynthesis Protein SpsA, Chain A"/>
    <property type="match status" value="1"/>
</dbReference>
<comment type="caution">
    <text evidence="2">The sequence shown here is derived from an EMBL/GenBank/DDBJ whole genome shotgun (WGS) entry which is preliminary data.</text>
</comment>
<protein>
    <submittedName>
        <fullName evidence="2">Glycosyltransferase</fullName>
        <ecNumber evidence="2">2.4.-.-</ecNumber>
    </submittedName>
</protein>
<dbReference type="GO" id="GO:0016757">
    <property type="term" value="F:glycosyltransferase activity"/>
    <property type="evidence" value="ECO:0007669"/>
    <property type="project" value="UniProtKB-KW"/>
</dbReference>
<dbReference type="InterPro" id="IPR001173">
    <property type="entry name" value="Glyco_trans_2-like"/>
</dbReference>
<evidence type="ECO:0000259" key="1">
    <source>
        <dbReference type="Pfam" id="PF00535"/>
    </source>
</evidence>
<name>A0ABS4ATU8_9PROT</name>
<organism evidence="2 3">
    <name type="scientific">Roseomonas nitratireducens</name>
    <dbReference type="NCBI Taxonomy" id="2820810"/>
    <lineage>
        <taxon>Bacteria</taxon>
        <taxon>Pseudomonadati</taxon>
        <taxon>Pseudomonadota</taxon>
        <taxon>Alphaproteobacteria</taxon>
        <taxon>Acetobacterales</taxon>
        <taxon>Roseomonadaceae</taxon>
        <taxon>Roseomonas</taxon>
    </lineage>
</organism>
<dbReference type="EMBL" id="JAGIYZ010000011">
    <property type="protein sequence ID" value="MBP0464793.1"/>
    <property type="molecule type" value="Genomic_DNA"/>
</dbReference>
<accession>A0ABS4ATU8</accession>
<dbReference type="RefSeq" id="WP_209352182.1">
    <property type="nucleotide sequence ID" value="NZ_JAGIYZ010000011.1"/>
</dbReference>
<evidence type="ECO:0000313" key="3">
    <source>
        <dbReference type="Proteomes" id="UP000680815"/>
    </source>
</evidence>
<dbReference type="InterPro" id="IPR029044">
    <property type="entry name" value="Nucleotide-diphossugar_trans"/>
</dbReference>
<evidence type="ECO:0000313" key="2">
    <source>
        <dbReference type="EMBL" id="MBP0464793.1"/>
    </source>
</evidence>
<dbReference type="PANTHER" id="PTHR43179">
    <property type="entry name" value="RHAMNOSYLTRANSFERASE WBBL"/>
    <property type="match status" value="1"/>
</dbReference>
<feature type="domain" description="Glycosyltransferase 2-like" evidence="1">
    <location>
        <begin position="31"/>
        <end position="128"/>
    </location>
</feature>
<sequence>MTAAPLTRVTVVTVAHESATALAGFLAALPPGLGLVLVDNASTDGGAGLARAAGAEVIRSETNRGFGAGCNLGLDAVATEFALLANPDARLSAEAVATLVAAADAFPDAAILAPMIRDGAGGLVRSWDTGQARRRRMQRRPAGEPWPEGPLCAEFLSGACLLLRGSARLRFDEAFFLYFEDDDLCAAARAGGHGLVLLPAAEVLHEGGRSSAPSAAIDRLKARHMGWSRLHFLAKWEGEAEARREGLRQARRLLGKAAGHALTGQRAKLRRDVAALSGTIAWLRGRGHGGPATG</sequence>
<dbReference type="SUPFAM" id="SSF53448">
    <property type="entry name" value="Nucleotide-diphospho-sugar transferases"/>
    <property type="match status" value="1"/>
</dbReference>
<proteinExistence type="predicted"/>